<dbReference type="EMBL" id="UYJE01005559">
    <property type="protein sequence ID" value="VDI38160.1"/>
    <property type="molecule type" value="Genomic_DNA"/>
</dbReference>
<name>A0A8B6ESX9_MYTGA</name>
<gene>
    <name evidence="2" type="ORF">MGAL_10B024189</name>
</gene>
<sequence>MSNIGPKIIITVEEQYPSEIQFIPPPPKTKWQNKHLQDLIKRTSLVGRILTSTPTNNLRRDSDDRFPSARSISSIASRAQTTTSLSRPQTAGTYRSVSREPTKVVRPTSAIEPKEIKQNIKPAVGLGMIHRLFELWEPQMTKSYRKPAVQGEDDRCFRRRRRRMAKLNMAVHLLGKSKSRSLSKGSIYSNY</sequence>
<protein>
    <submittedName>
        <fullName evidence="2">Uncharacterized protein</fullName>
    </submittedName>
</protein>
<feature type="compositionally biased region" description="Low complexity" evidence="1">
    <location>
        <begin position="68"/>
        <end position="84"/>
    </location>
</feature>
<feature type="region of interest" description="Disordered" evidence="1">
    <location>
        <begin position="52"/>
        <end position="107"/>
    </location>
</feature>
<evidence type="ECO:0000256" key="1">
    <source>
        <dbReference type="SAM" id="MobiDB-lite"/>
    </source>
</evidence>
<feature type="compositionally biased region" description="Polar residues" evidence="1">
    <location>
        <begin position="85"/>
        <end position="96"/>
    </location>
</feature>
<keyword evidence="3" id="KW-1185">Reference proteome</keyword>
<feature type="compositionally biased region" description="Basic and acidic residues" evidence="1">
    <location>
        <begin position="58"/>
        <end position="67"/>
    </location>
</feature>
<dbReference type="AlphaFoldDB" id="A0A8B6ESX9"/>
<comment type="caution">
    <text evidence="2">The sequence shown here is derived from an EMBL/GenBank/DDBJ whole genome shotgun (WGS) entry which is preliminary data.</text>
</comment>
<dbReference type="OrthoDB" id="6106184at2759"/>
<reference evidence="2" key="1">
    <citation type="submission" date="2018-11" db="EMBL/GenBank/DDBJ databases">
        <authorList>
            <person name="Alioto T."/>
            <person name="Alioto T."/>
        </authorList>
    </citation>
    <scope>NUCLEOTIDE SEQUENCE</scope>
</reference>
<dbReference type="Proteomes" id="UP000596742">
    <property type="component" value="Unassembled WGS sequence"/>
</dbReference>
<accession>A0A8B6ESX9</accession>
<evidence type="ECO:0000313" key="3">
    <source>
        <dbReference type="Proteomes" id="UP000596742"/>
    </source>
</evidence>
<evidence type="ECO:0000313" key="2">
    <source>
        <dbReference type="EMBL" id="VDI38160.1"/>
    </source>
</evidence>
<organism evidence="2 3">
    <name type="scientific">Mytilus galloprovincialis</name>
    <name type="common">Mediterranean mussel</name>
    <dbReference type="NCBI Taxonomy" id="29158"/>
    <lineage>
        <taxon>Eukaryota</taxon>
        <taxon>Metazoa</taxon>
        <taxon>Spiralia</taxon>
        <taxon>Lophotrochozoa</taxon>
        <taxon>Mollusca</taxon>
        <taxon>Bivalvia</taxon>
        <taxon>Autobranchia</taxon>
        <taxon>Pteriomorphia</taxon>
        <taxon>Mytilida</taxon>
        <taxon>Mytiloidea</taxon>
        <taxon>Mytilidae</taxon>
        <taxon>Mytilinae</taxon>
        <taxon>Mytilus</taxon>
    </lineage>
</organism>
<proteinExistence type="predicted"/>